<dbReference type="InterPro" id="IPR004360">
    <property type="entry name" value="Glyas_Fos-R_dOase_dom"/>
</dbReference>
<dbReference type="InterPro" id="IPR051785">
    <property type="entry name" value="MMCE/EMCE_epimerase"/>
</dbReference>
<evidence type="ECO:0000256" key="1">
    <source>
        <dbReference type="ARBA" id="ARBA00022723"/>
    </source>
</evidence>
<dbReference type="PROSITE" id="PS51819">
    <property type="entry name" value="VOC"/>
    <property type="match status" value="1"/>
</dbReference>
<sequence length="118" mass="13302">MKIKYVTIIVDDMDKSAEFYTKVLGFEVEEVFDLPGGKIVLLGNGNETGFELIQNSTFKTGFYSVGLDVEDIHEELENFRKNNVEIAMEATRISVGMMARVIDPNGVNIVLIQHDEKE</sequence>
<dbReference type="SUPFAM" id="SSF54593">
    <property type="entry name" value="Glyoxalase/Bleomycin resistance protein/Dihydroxybiphenyl dioxygenase"/>
    <property type="match status" value="1"/>
</dbReference>
<keyword evidence="1" id="KW-0479">Metal-binding</keyword>
<evidence type="ECO:0000313" key="4">
    <source>
        <dbReference type="Proteomes" id="UP000232133"/>
    </source>
</evidence>
<dbReference type="InterPro" id="IPR029068">
    <property type="entry name" value="Glyas_Bleomycin-R_OHBP_Dase"/>
</dbReference>
<proteinExistence type="predicted"/>
<organism evidence="3 4">
    <name type="scientific">Methanobrevibacter smithii</name>
    <dbReference type="NCBI Taxonomy" id="2173"/>
    <lineage>
        <taxon>Archaea</taxon>
        <taxon>Methanobacteriati</taxon>
        <taxon>Methanobacteriota</taxon>
        <taxon>Methanomada group</taxon>
        <taxon>Methanobacteria</taxon>
        <taxon>Methanobacteriales</taxon>
        <taxon>Methanobacteriaceae</taxon>
        <taxon>Methanobrevibacter</taxon>
    </lineage>
</organism>
<evidence type="ECO:0000313" key="3">
    <source>
        <dbReference type="EMBL" id="ATZ58931.1"/>
    </source>
</evidence>
<dbReference type="PANTHER" id="PTHR43048">
    <property type="entry name" value="METHYLMALONYL-COA EPIMERASE"/>
    <property type="match status" value="1"/>
</dbReference>
<dbReference type="Pfam" id="PF00903">
    <property type="entry name" value="Glyoxalase"/>
    <property type="match status" value="1"/>
</dbReference>
<dbReference type="Proteomes" id="UP000232133">
    <property type="component" value="Chromosome"/>
</dbReference>
<dbReference type="GeneID" id="35117744"/>
<reference evidence="3 4" key="1">
    <citation type="submission" date="2016-10" db="EMBL/GenBank/DDBJ databases">
        <authorList>
            <person name="Varghese N."/>
        </authorList>
    </citation>
    <scope>NUCLEOTIDE SEQUENCE [LARGE SCALE GENOMIC DNA]</scope>
    <source>
        <strain evidence="3 4">KB11</strain>
    </source>
</reference>
<dbReference type="GO" id="GO:0046872">
    <property type="term" value="F:metal ion binding"/>
    <property type="evidence" value="ECO:0007669"/>
    <property type="project" value="UniProtKB-KW"/>
</dbReference>
<dbReference type="PANTHER" id="PTHR43048:SF3">
    <property type="entry name" value="METHYLMALONYL-COA EPIMERASE, MITOCHONDRIAL"/>
    <property type="match status" value="1"/>
</dbReference>
<dbReference type="InterPro" id="IPR037523">
    <property type="entry name" value="VOC_core"/>
</dbReference>
<feature type="domain" description="VOC" evidence="2">
    <location>
        <begin position="2"/>
        <end position="114"/>
    </location>
</feature>
<keyword evidence="3" id="KW-0456">Lyase</keyword>
<accession>A0A2H4U491</accession>
<gene>
    <name evidence="3" type="ORF">BK798_00160</name>
</gene>
<dbReference type="GO" id="GO:0004493">
    <property type="term" value="F:methylmalonyl-CoA epimerase activity"/>
    <property type="evidence" value="ECO:0007669"/>
    <property type="project" value="TreeGrafter"/>
</dbReference>
<name>A0A2H4U491_METSM</name>
<dbReference type="GO" id="GO:0016829">
    <property type="term" value="F:lyase activity"/>
    <property type="evidence" value="ECO:0007669"/>
    <property type="project" value="UniProtKB-KW"/>
</dbReference>
<dbReference type="AlphaFoldDB" id="A0A2H4U491"/>
<dbReference type="Gene3D" id="3.10.180.10">
    <property type="entry name" value="2,3-Dihydroxybiphenyl 1,2-Dioxygenase, domain 1"/>
    <property type="match status" value="1"/>
</dbReference>
<evidence type="ECO:0000259" key="2">
    <source>
        <dbReference type="PROSITE" id="PS51819"/>
    </source>
</evidence>
<dbReference type="RefSeq" id="WP_004032547.1">
    <property type="nucleotide sequence ID" value="NZ_CAABOX010000001.1"/>
</dbReference>
<dbReference type="EMBL" id="CP017803">
    <property type="protein sequence ID" value="ATZ58931.1"/>
    <property type="molecule type" value="Genomic_DNA"/>
</dbReference>
<dbReference type="GO" id="GO:0046491">
    <property type="term" value="P:L-methylmalonyl-CoA metabolic process"/>
    <property type="evidence" value="ECO:0007669"/>
    <property type="project" value="TreeGrafter"/>
</dbReference>
<protein>
    <submittedName>
        <fullName evidence="3">S-D-lactoylglutathione methylglyoxal lyase</fullName>
    </submittedName>
</protein>